<dbReference type="EMBL" id="JAJCQG010000020">
    <property type="protein sequence ID" value="MCB7280963.1"/>
    <property type="molecule type" value="Genomic_DNA"/>
</dbReference>
<keyword evidence="1" id="KW-0472">Membrane</keyword>
<evidence type="ECO:0000313" key="3">
    <source>
        <dbReference type="Proteomes" id="UP001199363"/>
    </source>
</evidence>
<sequence>MTLYFVQCVKEGRTVWRILAQNPMELGARLGKPCNKILRNLIHVHKYVLAYACVYVARCQRMLQAYVTDVVEYVFMFLENISTFLKKDNRLLKKDKGVLKKGQHVSAYMPIMFSVHYSITKPIFFLLHLSFHLIKNTQSIKRLKLEPLPLTPVSTVSVSAILSCRSFFILIFLPCIKMNHYGFSRKGG</sequence>
<protein>
    <recommendedName>
        <fullName evidence="4">Transposase</fullName>
    </recommendedName>
</protein>
<comment type="caution">
    <text evidence="2">The sequence shown here is derived from an EMBL/GenBank/DDBJ whole genome shotgun (WGS) entry which is preliminary data.</text>
</comment>
<gene>
    <name evidence="2" type="ORF">LI282_07930</name>
</gene>
<dbReference type="RefSeq" id="WP_032945757.1">
    <property type="nucleotide sequence ID" value="NZ_CAXSLB010000016.1"/>
</dbReference>
<feature type="transmembrane region" description="Helical" evidence="1">
    <location>
        <begin position="154"/>
        <end position="176"/>
    </location>
</feature>
<evidence type="ECO:0008006" key="4">
    <source>
        <dbReference type="Google" id="ProtNLM"/>
    </source>
</evidence>
<proteinExistence type="predicted"/>
<accession>A0AAW4UXE4</accession>
<evidence type="ECO:0000256" key="1">
    <source>
        <dbReference type="SAM" id="Phobius"/>
    </source>
</evidence>
<evidence type="ECO:0000313" key="2">
    <source>
        <dbReference type="EMBL" id="MCB7280963.1"/>
    </source>
</evidence>
<reference evidence="2" key="1">
    <citation type="submission" date="2021-10" db="EMBL/GenBank/DDBJ databases">
        <title>Collection of gut derived symbiotic bacterial strains cultured from healthy donors.</title>
        <authorList>
            <person name="Lin H."/>
            <person name="Littmann E."/>
            <person name="Kohout C."/>
            <person name="Pamer E.G."/>
        </authorList>
    </citation>
    <scope>NUCLEOTIDE SEQUENCE</scope>
    <source>
        <strain evidence="2">DFI.1.167</strain>
    </source>
</reference>
<feature type="transmembrane region" description="Helical" evidence="1">
    <location>
        <begin position="111"/>
        <end position="134"/>
    </location>
</feature>
<dbReference type="Proteomes" id="UP001199363">
    <property type="component" value="Unassembled WGS sequence"/>
</dbReference>
<keyword evidence="1" id="KW-1133">Transmembrane helix</keyword>
<keyword evidence="1" id="KW-0812">Transmembrane</keyword>
<organism evidence="2 3">
    <name type="scientific">Phocaeicola vulgatus</name>
    <name type="common">Bacteroides vulgatus</name>
    <dbReference type="NCBI Taxonomy" id="821"/>
    <lineage>
        <taxon>Bacteria</taxon>
        <taxon>Pseudomonadati</taxon>
        <taxon>Bacteroidota</taxon>
        <taxon>Bacteroidia</taxon>
        <taxon>Bacteroidales</taxon>
        <taxon>Bacteroidaceae</taxon>
        <taxon>Phocaeicola</taxon>
    </lineage>
</organism>
<name>A0AAW4UXE4_PHOVU</name>
<dbReference type="AlphaFoldDB" id="A0AAW4UXE4"/>